<dbReference type="InterPro" id="IPR020846">
    <property type="entry name" value="MFS_dom"/>
</dbReference>
<feature type="transmembrane region" description="Helical" evidence="7">
    <location>
        <begin position="536"/>
        <end position="559"/>
    </location>
</feature>
<evidence type="ECO:0000256" key="3">
    <source>
        <dbReference type="ARBA" id="ARBA00022692"/>
    </source>
</evidence>
<keyword evidence="3 7" id="KW-0812">Transmembrane</keyword>
<evidence type="ECO:0000256" key="2">
    <source>
        <dbReference type="ARBA" id="ARBA00022448"/>
    </source>
</evidence>
<protein>
    <recommendedName>
        <fullName evidence="8">Major facilitator superfamily (MFS) profile domain-containing protein</fullName>
    </recommendedName>
</protein>
<keyword evidence="10" id="KW-1185">Reference proteome</keyword>
<dbReference type="GO" id="GO:0016020">
    <property type="term" value="C:membrane"/>
    <property type="evidence" value="ECO:0007669"/>
    <property type="project" value="UniProtKB-SubCell"/>
</dbReference>
<feature type="transmembrane region" description="Helical" evidence="7">
    <location>
        <begin position="471"/>
        <end position="491"/>
    </location>
</feature>
<feature type="transmembrane region" description="Helical" evidence="7">
    <location>
        <begin position="443"/>
        <end position="464"/>
    </location>
</feature>
<feature type="transmembrane region" description="Helical" evidence="7">
    <location>
        <begin position="160"/>
        <end position="182"/>
    </location>
</feature>
<dbReference type="InterPro" id="IPR005828">
    <property type="entry name" value="MFS_sugar_transport-like"/>
</dbReference>
<feature type="domain" description="Major facilitator superfamily (MFS) profile" evidence="8">
    <location>
        <begin position="50"/>
        <end position="602"/>
    </location>
</feature>
<evidence type="ECO:0000259" key="8">
    <source>
        <dbReference type="PROSITE" id="PS50850"/>
    </source>
</evidence>
<feature type="region of interest" description="Disordered" evidence="6">
    <location>
        <begin position="330"/>
        <end position="361"/>
    </location>
</feature>
<comment type="subcellular location">
    <subcellularLocation>
        <location evidence="1">Membrane</location>
        <topology evidence="1">Multi-pass membrane protein</topology>
    </subcellularLocation>
</comment>
<accession>A0AAN6M4J8</accession>
<feature type="transmembrane region" description="Helical" evidence="7">
    <location>
        <begin position="579"/>
        <end position="598"/>
    </location>
</feature>
<evidence type="ECO:0000256" key="6">
    <source>
        <dbReference type="SAM" id="MobiDB-lite"/>
    </source>
</evidence>
<dbReference type="PROSITE" id="PS50850">
    <property type="entry name" value="MFS"/>
    <property type="match status" value="1"/>
</dbReference>
<dbReference type="GO" id="GO:0022857">
    <property type="term" value="F:transmembrane transporter activity"/>
    <property type="evidence" value="ECO:0007669"/>
    <property type="project" value="InterPro"/>
</dbReference>
<sequence>MGLRKWISRPMRGHHLGVEDLTRGDEGVPATKRRKWALNTIDSAPFQTWVVVVAGIGFLTDSFALFCLNVVTPMIGYVYWSHNTNKDGTPQLPSSVKTALMCSTLAGTMFGQVAFGFAADVLGRRKMYGLELVIVIAGTFLMIMSSNGEKNSMAVGGWLIAWRTIMGIGIGADYPLSAVITAEFAPRKHRARMLSWVFFAQPIGQLLANVLSLAAVYGFESQITSEYPSCSLGDQSIGCFKAIDRLWRLVVGIGMIPAMIALAFRFTIPESPRYKLDILRNVHTVFEDTKDYYGGPETDAEGGELEVLPTSPLAEEHNLSRVSTSSEIGLDEVIGNDSESERRPSSVQQRPTSYQQIQLPPGDPNYIPPLASLADAKDFFITQGNWQPLLGTSLSWLFLDFAFYGLGLSSPEIVRHIWKNPAEDGTGSASAPSVFESLRDNSLHTLIMVSIGAVIGGAAMIKIIRYASPKVIQFWGFLVLFLLFIVTGSAWTKLLDVSRSGLIVLYVLSQIAFNLGPNVTTFIIPAEIFPTRYRCTAHGIAAASGKLGSWLVQVFLAYAFKAGDQDAQYEWERENFGHVLQVMSAFMVAGAIVTYFLVPETRDHEGKSRTLEVLAGGKKVLDELNKQRVLEED</sequence>
<feature type="transmembrane region" description="Helical" evidence="7">
    <location>
        <begin position="389"/>
        <end position="406"/>
    </location>
</feature>
<evidence type="ECO:0000256" key="7">
    <source>
        <dbReference type="SAM" id="Phobius"/>
    </source>
</evidence>
<dbReference type="SUPFAM" id="SSF103473">
    <property type="entry name" value="MFS general substrate transporter"/>
    <property type="match status" value="1"/>
</dbReference>
<feature type="transmembrane region" description="Helical" evidence="7">
    <location>
        <begin position="194"/>
        <end position="219"/>
    </location>
</feature>
<dbReference type="PANTHER" id="PTHR23511:SF34">
    <property type="entry name" value="SYNAPTIC VESICLE GLYCOPROTEIN 2"/>
    <property type="match status" value="1"/>
</dbReference>
<evidence type="ECO:0000256" key="1">
    <source>
        <dbReference type="ARBA" id="ARBA00004141"/>
    </source>
</evidence>
<dbReference type="Proteomes" id="UP001280581">
    <property type="component" value="Unassembled WGS sequence"/>
</dbReference>
<gene>
    <name evidence="9" type="ORF">GRF29_28g1863545</name>
</gene>
<feature type="transmembrane region" description="Helical" evidence="7">
    <location>
        <begin position="98"/>
        <end position="118"/>
    </location>
</feature>
<dbReference type="AlphaFoldDB" id="A0AAN6M4J8"/>
<comment type="caution">
    <text evidence="9">The sequence shown here is derived from an EMBL/GenBank/DDBJ whole genome shotgun (WGS) entry which is preliminary data.</text>
</comment>
<dbReference type="PROSITE" id="PS00217">
    <property type="entry name" value="SUGAR_TRANSPORT_2"/>
    <property type="match status" value="1"/>
</dbReference>
<dbReference type="InterPro" id="IPR005829">
    <property type="entry name" value="Sugar_transporter_CS"/>
</dbReference>
<keyword evidence="2" id="KW-0813">Transport</keyword>
<evidence type="ECO:0000313" key="10">
    <source>
        <dbReference type="Proteomes" id="UP001280581"/>
    </source>
</evidence>
<feature type="compositionally biased region" description="Polar residues" evidence="6">
    <location>
        <begin position="345"/>
        <end position="358"/>
    </location>
</feature>
<organism evidence="9 10">
    <name type="scientific">Pseudopithomyces chartarum</name>
    <dbReference type="NCBI Taxonomy" id="1892770"/>
    <lineage>
        <taxon>Eukaryota</taxon>
        <taxon>Fungi</taxon>
        <taxon>Dikarya</taxon>
        <taxon>Ascomycota</taxon>
        <taxon>Pezizomycotina</taxon>
        <taxon>Dothideomycetes</taxon>
        <taxon>Pleosporomycetidae</taxon>
        <taxon>Pleosporales</taxon>
        <taxon>Massarineae</taxon>
        <taxon>Didymosphaeriaceae</taxon>
        <taxon>Pseudopithomyces</taxon>
    </lineage>
</organism>
<evidence type="ECO:0000313" key="9">
    <source>
        <dbReference type="EMBL" id="KAK3214052.1"/>
    </source>
</evidence>
<evidence type="ECO:0000256" key="4">
    <source>
        <dbReference type="ARBA" id="ARBA00022989"/>
    </source>
</evidence>
<feature type="transmembrane region" description="Helical" evidence="7">
    <location>
        <begin position="130"/>
        <end position="148"/>
    </location>
</feature>
<keyword evidence="4 7" id="KW-1133">Transmembrane helix</keyword>
<feature type="transmembrane region" description="Helical" evidence="7">
    <location>
        <begin position="246"/>
        <end position="268"/>
    </location>
</feature>
<feature type="transmembrane region" description="Helical" evidence="7">
    <location>
        <begin position="49"/>
        <end position="78"/>
    </location>
</feature>
<dbReference type="EMBL" id="WVTA01000004">
    <property type="protein sequence ID" value="KAK3214052.1"/>
    <property type="molecule type" value="Genomic_DNA"/>
</dbReference>
<feature type="transmembrane region" description="Helical" evidence="7">
    <location>
        <begin position="503"/>
        <end position="524"/>
    </location>
</feature>
<reference evidence="9 10" key="1">
    <citation type="submission" date="2021-02" db="EMBL/GenBank/DDBJ databases">
        <title>Genome assembly of Pseudopithomyces chartarum.</title>
        <authorList>
            <person name="Jauregui R."/>
            <person name="Singh J."/>
            <person name="Voisey C."/>
        </authorList>
    </citation>
    <scope>NUCLEOTIDE SEQUENCE [LARGE SCALE GENOMIC DNA]</scope>
    <source>
        <strain evidence="9 10">AGR01</strain>
    </source>
</reference>
<evidence type="ECO:0000256" key="5">
    <source>
        <dbReference type="ARBA" id="ARBA00023136"/>
    </source>
</evidence>
<dbReference type="Pfam" id="PF00083">
    <property type="entry name" value="Sugar_tr"/>
    <property type="match status" value="2"/>
</dbReference>
<dbReference type="PANTHER" id="PTHR23511">
    <property type="entry name" value="SYNAPTIC VESICLE GLYCOPROTEIN 2"/>
    <property type="match status" value="1"/>
</dbReference>
<dbReference type="Gene3D" id="1.20.1250.20">
    <property type="entry name" value="MFS general substrate transporter like domains"/>
    <property type="match status" value="2"/>
</dbReference>
<dbReference type="InterPro" id="IPR036259">
    <property type="entry name" value="MFS_trans_sf"/>
</dbReference>
<name>A0AAN6M4J8_9PLEO</name>
<proteinExistence type="predicted"/>
<keyword evidence="5 7" id="KW-0472">Membrane</keyword>